<dbReference type="SUPFAM" id="SSF52980">
    <property type="entry name" value="Restriction endonuclease-like"/>
    <property type="match status" value="1"/>
</dbReference>
<reference evidence="3" key="1">
    <citation type="submission" date="2019-02" db="EMBL/GenBank/DDBJ databases">
        <title>Draft genome sequence of Sphaerospermopsis reniformis NIES-1949.</title>
        <authorList>
            <person name="Yamaguchi H."/>
            <person name="Suzuki S."/>
            <person name="Kawachi M."/>
        </authorList>
    </citation>
    <scope>NUCLEOTIDE SEQUENCE [LARGE SCALE GENOMIC DNA]</scope>
    <source>
        <strain evidence="3">NIES-1949</strain>
    </source>
</reference>
<dbReference type="RefSeq" id="WP_096567841.1">
    <property type="nucleotide sequence ID" value="NZ_BJCE01000253.1"/>
</dbReference>
<name>A0A480A844_9CYAN</name>
<dbReference type="Proteomes" id="UP000300142">
    <property type="component" value="Unassembled WGS sequence"/>
</dbReference>
<gene>
    <name evidence="2" type="ORF">SR1949_45540</name>
</gene>
<dbReference type="PANTHER" id="PTHR36558:SF1">
    <property type="entry name" value="RESTRICTION ENDONUCLEASE DOMAIN-CONTAINING PROTEIN-RELATED"/>
    <property type="match status" value="1"/>
</dbReference>
<dbReference type="Pfam" id="PF05685">
    <property type="entry name" value="Uma2"/>
    <property type="match status" value="1"/>
</dbReference>
<dbReference type="AlphaFoldDB" id="A0A480A844"/>
<feature type="domain" description="Putative restriction endonuclease" evidence="1">
    <location>
        <begin position="13"/>
        <end position="169"/>
    </location>
</feature>
<proteinExistence type="predicted"/>
<dbReference type="InterPro" id="IPR008538">
    <property type="entry name" value="Uma2"/>
</dbReference>
<dbReference type="PANTHER" id="PTHR36558">
    <property type="entry name" value="GLR1098 PROTEIN"/>
    <property type="match status" value="1"/>
</dbReference>
<dbReference type="CDD" id="cd06260">
    <property type="entry name" value="DUF820-like"/>
    <property type="match status" value="1"/>
</dbReference>
<sequence length="199" mass="22661">MVAISDRFYLTPQEFLEWEELQEIKYEYLDGEVFAMTGGTIPHAAIALNLASTLKSHLRGSKCSALMSDAKVGVSENGPFFYPDVVVSCHPQDRQAIKFLQFPCLIVEVLSPGTEAYDRGKKFEKYRNFSSLQEYVLIDSQKIGLECFRLNDRGFWELHPFVEGDEVHLTSVDFQFPLSLIYENVVLVGENEEFKDQAG</sequence>
<organism evidence="2 3">
    <name type="scientific">Sphaerospermopsis reniformis</name>
    <dbReference type="NCBI Taxonomy" id="531300"/>
    <lineage>
        <taxon>Bacteria</taxon>
        <taxon>Bacillati</taxon>
        <taxon>Cyanobacteriota</taxon>
        <taxon>Cyanophyceae</taxon>
        <taxon>Nostocales</taxon>
        <taxon>Aphanizomenonaceae</taxon>
        <taxon>Sphaerospermopsis</taxon>
    </lineage>
</organism>
<comment type="caution">
    <text evidence="2">The sequence shown here is derived from an EMBL/GenBank/DDBJ whole genome shotgun (WGS) entry which is preliminary data.</text>
</comment>
<evidence type="ECO:0000313" key="3">
    <source>
        <dbReference type="Proteomes" id="UP000300142"/>
    </source>
</evidence>
<protein>
    <recommendedName>
        <fullName evidence="1">Putative restriction endonuclease domain-containing protein</fullName>
    </recommendedName>
</protein>
<dbReference type="Gene3D" id="3.90.1570.10">
    <property type="entry name" value="tt1808, chain A"/>
    <property type="match status" value="1"/>
</dbReference>
<dbReference type="InterPro" id="IPR011335">
    <property type="entry name" value="Restrct_endonuc-II-like"/>
</dbReference>
<dbReference type="InterPro" id="IPR012296">
    <property type="entry name" value="Nuclease_put_TT1808"/>
</dbReference>
<evidence type="ECO:0000259" key="1">
    <source>
        <dbReference type="Pfam" id="PF05685"/>
    </source>
</evidence>
<dbReference type="EMBL" id="BJCE01000253">
    <property type="protein sequence ID" value="GCL39428.1"/>
    <property type="molecule type" value="Genomic_DNA"/>
</dbReference>
<accession>A0A480A844</accession>
<keyword evidence="3" id="KW-1185">Reference proteome</keyword>
<evidence type="ECO:0000313" key="2">
    <source>
        <dbReference type="EMBL" id="GCL39428.1"/>
    </source>
</evidence>